<keyword evidence="1" id="KW-0732">Signal</keyword>
<comment type="caution">
    <text evidence="2">The sequence shown here is derived from an EMBL/GenBank/DDBJ whole genome shotgun (WGS) entry which is preliminary data.</text>
</comment>
<organism evidence="2 3">
    <name type="scientific">Croceivirga thetidis</name>
    <dbReference type="NCBI Taxonomy" id="2721623"/>
    <lineage>
        <taxon>Bacteria</taxon>
        <taxon>Pseudomonadati</taxon>
        <taxon>Bacteroidota</taxon>
        <taxon>Flavobacteriia</taxon>
        <taxon>Flavobacteriales</taxon>
        <taxon>Flavobacteriaceae</taxon>
        <taxon>Croceivirga</taxon>
    </lineage>
</organism>
<evidence type="ECO:0000313" key="2">
    <source>
        <dbReference type="EMBL" id="NKI30322.1"/>
    </source>
</evidence>
<gene>
    <name evidence="2" type="ORF">HCU67_00080</name>
</gene>
<dbReference type="EMBL" id="JAAWWL010000001">
    <property type="protein sequence ID" value="NKI30322.1"/>
    <property type="molecule type" value="Genomic_DNA"/>
</dbReference>
<evidence type="ECO:0000256" key="1">
    <source>
        <dbReference type="SAM" id="SignalP"/>
    </source>
</evidence>
<reference evidence="2 3" key="1">
    <citation type="submission" date="2020-04" db="EMBL/GenBank/DDBJ databases">
        <authorList>
            <person name="Yoon J."/>
        </authorList>
    </citation>
    <scope>NUCLEOTIDE SEQUENCE [LARGE SCALE GENOMIC DNA]</scope>
    <source>
        <strain evidence="2 3">DJ-13</strain>
    </source>
</reference>
<feature type="signal peptide" evidence="1">
    <location>
        <begin position="1"/>
        <end position="19"/>
    </location>
</feature>
<name>A0ABX1GKA4_9FLAO</name>
<evidence type="ECO:0008006" key="4">
    <source>
        <dbReference type="Google" id="ProtNLM"/>
    </source>
</evidence>
<dbReference type="RefSeq" id="WP_168550579.1">
    <property type="nucleotide sequence ID" value="NZ_JAAWWL010000001.1"/>
</dbReference>
<dbReference type="InterPro" id="IPR046525">
    <property type="entry name" value="DUF6702"/>
</dbReference>
<dbReference type="Proteomes" id="UP000718451">
    <property type="component" value="Unassembled WGS sequence"/>
</dbReference>
<evidence type="ECO:0000313" key="3">
    <source>
        <dbReference type="Proteomes" id="UP000718451"/>
    </source>
</evidence>
<sequence length="165" mass="19149">MKKFLLALTLILMSFSTMHKFYVSVTNVNYSEKNDSFEITTRVFIDDLESVLKERYDIKAALDTSSESDMADFYIEKYLRAKLVVEIDGEPLNYTYLGKKYDADLVLFYLEVENVGLSNLKSLAIYNEILTDLYDEQKNIVHIKWKGDKKSFVLTKSDAKGMLNF</sequence>
<accession>A0ABX1GKA4</accession>
<dbReference type="Pfam" id="PF20420">
    <property type="entry name" value="DUF6702"/>
    <property type="match status" value="1"/>
</dbReference>
<protein>
    <recommendedName>
        <fullName evidence="4">Peptidase E</fullName>
    </recommendedName>
</protein>
<keyword evidence="3" id="KW-1185">Reference proteome</keyword>
<feature type="chain" id="PRO_5045067328" description="Peptidase E" evidence="1">
    <location>
        <begin position="20"/>
        <end position="165"/>
    </location>
</feature>
<proteinExistence type="predicted"/>